<dbReference type="Pfam" id="PF06750">
    <property type="entry name" value="A24_N_bact"/>
    <property type="match status" value="1"/>
</dbReference>
<feature type="transmembrane region" description="Helical" evidence="1">
    <location>
        <begin position="101"/>
        <end position="118"/>
    </location>
</feature>
<dbReference type="InterPro" id="IPR010627">
    <property type="entry name" value="Prepilin_pept_A24_N"/>
</dbReference>
<feature type="domain" description="Prepilin peptidase A24 N-terminal" evidence="2">
    <location>
        <begin position="17"/>
        <end position="95"/>
    </location>
</feature>
<keyword evidence="4" id="KW-1185">Reference proteome</keyword>
<feature type="transmembrane region" description="Helical" evidence="1">
    <location>
        <begin position="218"/>
        <end position="240"/>
    </location>
</feature>
<dbReference type="Proteomes" id="UP001596310">
    <property type="component" value="Unassembled WGS sequence"/>
</dbReference>
<evidence type="ECO:0000313" key="3">
    <source>
        <dbReference type="EMBL" id="MFC6316376.1"/>
    </source>
</evidence>
<dbReference type="PANTHER" id="PTHR30487:SF0">
    <property type="entry name" value="PREPILIN LEADER PEPTIDASE_N-METHYLTRANSFERASE-RELATED"/>
    <property type="match status" value="1"/>
</dbReference>
<keyword evidence="1" id="KW-0472">Membrane</keyword>
<dbReference type="EC" id="3.4.23.-" evidence="3"/>
<reference evidence="4" key="1">
    <citation type="journal article" date="2019" name="Int. J. Syst. Evol. Microbiol.">
        <title>The Global Catalogue of Microorganisms (GCM) 10K type strain sequencing project: providing services to taxonomists for standard genome sequencing and annotation.</title>
        <authorList>
            <consortium name="The Broad Institute Genomics Platform"/>
            <consortium name="The Broad Institute Genome Sequencing Center for Infectious Disease"/>
            <person name="Wu L."/>
            <person name="Ma J."/>
        </authorList>
    </citation>
    <scope>NUCLEOTIDE SEQUENCE [LARGE SCALE GENOMIC DNA]</scope>
    <source>
        <strain evidence="4">CCM 8897</strain>
    </source>
</reference>
<evidence type="ECO:0000259" key="2">
    <source>
        <dbReference type="Pfam" id="PF06750"/>
    </source>
</evidence>
<name>A0ABW1URR4_9LACO</name>
<evidence type="ECO:0000313" key="4">
    <source>
        <dbReference type="Proteomes" id="UP001596310"/>
    </source>
</evidence>
<keyword evidence="3" id="KW-0378">Hydrolase</keyword>
<evidence type="ECO:0000256" key="1">
    <source>
        <dbReference type="SAM" id="Phobius"/>
    </source>
</evidence>
<accession>A0ABW1URR4</accession>
<dbReference type="EMBL" id="JBHSSM010000038">
    <property type="protein sequence ID" value="MFC6316376.1"/>
    <property type="molecule type" value="Genomic_DNA"/>
</dbReference>
<dbReference type="GO" id="GO:0016787">
    <property type="term" value="F:hydrolase activity"/>
    <property type="evidence" value="ECO:0007669"/>
    <property type="project" value="UniProtKB-KW"/>
</dbReference>
<keyword evidence="1" id="KW-0812">Transmembrane</keyword>
<organism evidence="3 4">
    <name type="scientific">Lapidilactobacillus achengensis</name>
    <dbReference type="NCBI Taxonomy" id="2486000"/>
    <lineage>
        <taxon>Bacteria</taxon>
        <taxon>Bacillati</taxon>
        <taxon>Bacillota</taxon>
        <taxon>Bacilli</taxon>
        <taxon>Lactobacillales</taxon>
        <taxon>Lactobacillaceae</taxon>
        <taxon>Lapidilactobacillus</taxon>
    </lineage>
</organism>
<dbReference type="RefSeq" id="WP_225422188.1">
    <property type="nucleotide sequence ID" value="NZ_JBHSSM010000038.1"/>
</dbReference>
<proteinExistence type="predicted"/>
<protein>
    <submittedName>
        <fullName evidence="3">Prepilin peptidase</fullName>
        <ecNumber evidence="3">3.4.23.-</ecNumber>
    </submittedName>
</protein>
<sequence length="249" mass="27787">MIIWLGNTIRLILIFFLGASLGSFGQLVVERGPAADVVFTPSHCATCLWPLTWADLIPIISYGQHHGRCRHCQQPIPLASTLREWLGGLSACWLFTNAGDYQLADFIALAGLFICALADWTNHYVYQRTLLICGGALLLAPFPAGQPHWLAALALTGGFALIARLTQGLGSADVFWLGLIFFYRGSVFGLGALFIANLLILTYYPWREQTSDRQIPFLPYLFVATLITPQLFALSQRWVLLWQGFWPLR</sequence>
<feature type="transmembrane region" description="Helical" evidence="1">
    <location>
        <begin position="125"/>
        <end position="142"/>
    </location>
</feature>
<feature type="transmembrane region" description="Helical" evidence="1">
    <location>
        <begin position="187"/>
        <end position="206"/>
    </location>
</feature>
<dbReference type="PANTHER" id="PTHR30487">
    <property type="entry name" value="TYPE 4 PREPILIN-LIKE PROTEINS LEADER PEPTIDE-PROCESSING ENZYME"/>
    <property type="match status" value="1"/>
</dbReference>
<gene>
    <name evidence="3" type="ORF">ACFQHW_12475</name>
</gene>
<comment type="caution">
    <text evidence="3">The sequence shown here is derived from an EMBL/GenBank/DDBJ whole genome shotgun (WGS) entry which is preliminary data.</text>
</comment>
<dbReference type="InterPro" id="IPR050882">
    <property type="entry name" value="Prepilin_peptidase/N-MTase"/>
</dbReference>
<keyword evidence="1" id="KW-1133">Transmembrane helix</keyword>